<organism evidence="2 3">
    <name type="scientific">Aspergillus bertholletiae</name>
    <dbReference type="NCBI Taxonomy" id="1226010"/>
    <lineage>
        <taxon>Eukaryota</taxon>
        <taxon>Fungi</taxon>
        <taxon>Dikarya</taxon>
        <taxon>Ascomycota</taxon>
        <taxon>Pezizomycotina</taxon>
        <taxon>Eurotiomycetes</taxon>
        <taxon>Eurotiomycetidae</taxon>
        <taxon>Eurotiales</taxon>
        <taxon>Aspergillaceae</taxon>
        <taxon>Aspergillus</taxon>
        <taxon>Aspergillus subgen. Circumdati</taxon>
    </lineage>
</organism>
<evidence type="ECO:0000313" key="3">
    <source>
        <dbReference type="Proteomes" id="UP000326198"/>
    </source>
</evidence>
<evidence type="ECO:0000256" key="1">
    <source>
        <dbReference type="SAM" id="MobiDB-lite"/>
    </source>
</evidence>
<feature type="region of interest" description="Disordered" evidence="1">
    <location>
        <begin position="43"/>
        <end position="64"/>
    </location>
</feature>
<dbReference type="EMBL" id="ML736308">
    <property type="protein sequence ID" value="KAE8373638.1"/>
    <property type="molecule type" value="Genomic_DNA"/>
</dbReference>
<evidence type="ECO:0000313" key="2">
    <source>
        <dbReference type="EMBL" id="KAE8373638.1"/>
    </source>
</evidence>
<protein>
    <submittedName>
        <fullName evidence="2">Uncharacterized protein</fullName>
    </submittedName>
</protein>
<sequence>MHPRGGEQFDFFLPLHFRSPSSPSSMIASISIIGESQYTIRSTSGDSGHMKHRGGQGQDPIRGNDRFRSCRETLGPWFMVVVAQVTMDQGLKKIHRKAFVGTGRNSAQVPALASLVLQVVHDQGPWTDLKRGCWMLPSAQNDDILCIGAM</sequence>
<gene>
    <name evidence="2" type="ORF">BDV26DRAFT_61606</name>
</gene>
<proteinExistence type="predicted"/>
<keyword evidence="3" id="KW-1185">Reference proteome</keyword>
<dbReference type="AlphaFoldDB" id="A0A5N7AXQ4"/>
<reference evidence="2 3" key="1">
    <citation type="submission" date="2019-04" db="EMBL/GenBank/DDBJ databases">
        <title>Friends and foes A comparative genomics studyof 23 Aspergillus species from section Flavi.</title>
        <authorList>
            <consortium name="DOE Joint Genome Institute"/>
            <person name="Kjaerbolling I."/>
            <person name="Vesth T."/>
            <person name="Frisvad J.C."/>
            <person name="Nybo J.L."/>
            <person name="Theobald S."/>
            <person name="Kildgaard S."/>
            <person name="Isbrandt T."/>
            <person name="Kuo A."/>
            <person name="Sato A."/>
            <person name="Lyhne E.K."/>
            <person name="Kogle M.E."/>
            <person name="Wiebenga A."/>
            <person name="Kun R.S."/>
            <person name="Lubbers R.J."/>
            <person name="Makela M.R."/>
            <person name="Barry K."/>
            <person name="Chovatia M."/>
            <person name="Clum A."/>
            <person name="Daum C."/>
            <person name="Haridas S."/>
            <person name="He G."/>
            <person name="LaButti K."/>
            <person name="Lipzen A."/>
            <person name="Mondo S."/>
            <person name="Riley R."/>
            <person name="Salamov A."/>
            <person name="Simmons B.A."/>
            <person name="Magnuson J.K."/>
            <person name="Henrissat B."/>
            <person name="Mortensen U.H."/>
            <person name="Larsen T.O."/>
            <person name="Devries R.P."/>
            <person name="Grigoriev I.V."/>
            <person name="Machida M."/>
            <person name="Baker S.E."/>
            <person name="Andersen M.R."/>
        </authorList>
    </citation>
    <scope>NUCLEOTIDE SEQUENCE [LARGE SCALE GENOMIC DNA]</scope>
    <source>
        <strain evidence="2 3">IBT 29228</strain>
    </source>
</reference>
<name>A0A5N7AXQ4_9EURO</name>
<accession>A0A5N7AXQ4</accession>
<dbReference type="Proteomes" id="UP000326198">
    <property type="component" value="Unassembled WGS sequence"/>
</dbReference>